<evidence type="ECO:0000313" key="5">
    <source>
        <dbReference type="EMBL" id="MDG3005449.1"/>
    </source>
</evidence>
<dbReference type="Gene3D" id="3.40.50.1450">
    <property type="entry name" value="HybD-like"/>
    <property type="match status" value="1"/>
</dbReference>
<dbReference type="Proteomes" id="UP001216907">
    <property type="component" value="Unassembled WGS sequence"/>
</dbReference>
<evidence type="ECO:0000256" key="3">
    <source>
        <dbReference type="ARBA" id="ARBA00022750"/>
    </source>
</evidence>
<dbReference type="SUPFAM" id="SSF53163">
    <property type="entry name" value="HybD-like"/>
    <property type="match status" value="1"/>
</dbReference>
<gene>
    <name evidence="5" type="ORF">PZE19_16780</name>
</gene>
<dbReference type="PRINTS" id="PR00446">
    <property type="entry name" value="HYDRGNUPTAKE"/>
</dbReference>
<dbReference type="EMBL" id="JARRAG010000002">
    <property type="protein sequence ID" value="MDG3005449.1"/>
    <property type="molecule type" value="Genomic_DNA"/>
</dbReference>
<dbReference type="PANTHER" id="PTHR30302">
    <property type="entry name" value="HYDROGENASE 1 MATURATION PROTEASE"/>
    <property type="match status" value="1"/>
</dbReference>
<dbReference type="InterPro" id="IPR000671">
    <property type="entry name" value="Peptidase_A31"/>
</dbReference>
<dbReference type="InterPro" id="IPR023430">
    <property type="entry name" value="Pept_HybD-like_dom_sf"/>
</dbReference>
<dbReference type="NCBIfam" id="TIGR00072">
    <property type="entry name" value="hydrog_prot"/>
    <property type="match status" value="1"/>
</dbReference>
<dbReference type="GO" id="GO:0006508">
    <property type="term" value="P:proteolysis"/>
    <property type="evidence" value="ECO:0007669"/>
    <property type="project" value="UniProtKB-KW"/>
</dbReference>
<organism evidence="5 6">
    <name type="scientific">Paludisphaera mucosa</name>
    <dbReference type="NCBI Taxonomy" id="3030827"/>
    <lineage>
        <taxon>Bacteria</taxon>
        <taxon>Pseudomonadati</taxon>
        <taxon>Planctomycetota</taxon>
        <taxon>Planctomycetia</taxon>
        <taxon>Isosphaerales</taxon>
        <taxon>Isosphaeraceae</taxon>
        <taxon>Paludisphaera</taxon>
    </lineage>
</organism>
<keyword evidence="4" id="KW-0378">Hydrolase</keyword>
<evidence type="ECO:0000256" key="1">
    <source>
        <dbReference type="ARBA" id="ARBA00006814"/>
    </source>
</evidence>
<dbReference type="PANTHER" id="PTHR30302:SF1">
    <property type="entry name" value="HYDROGENASE 2 MATURATION PROTEASE"/>
    <property type="match status" value="1"/>
</dbReference>
<proteinExistence type="inferred from homology"/>
<accession>A0ABT6FDA7</accession>
<dbReference type="RefSeq" id="WP_277861784.1">
    <property type="nucleotide sequence ID" value="NZ_JARRAG010000002.1"/>
</dbReference>
<comment type="caution">
    <text evidence="5">The sequence shown here is derived from an EMBL/GenBank/DDBJ whole genome shotgun (WGS) entry which is preliminary data.</text>
</comment>
<evidence type="ECO:0000313" key="6">
    <source>
        <dbReference type="Proteomes" id="UP001216907"/>
    </source>
</evidence>
<protein>
    <submittedName>
        <fullName evidence="5">Hydrogenase maturation protease</fullName>
    </submittedName>
</protein>
<keyword evidence="6" id="KW-1185">Reference proteome</keyword>
<dbReference type="GO" id="GO:0008233">
    <property type="term" value="F:peptidase activity"/>
    <property type="evidence" value="ECO:0007669"/>
    <property type="project" value="UniProtKB-KW"/>
</dbReference>
<keyword evidence="2 5" id="KW-0645">Protease</keyword>
<name>A0ABT6FDA7_9BACT</name>
<keyword evidence="3" id="KW-0064">Aspartyl protease</keyword>
<evidence type="ECO:0000256" key="4">
    <source>
        <dbReference type="ARBA" id="ARBA00022801"/>
    </source>
</evidence>
<comment type="similarity">
    <text evidence="1">Belongs to the peptidase A31 family.</text>
</comment>
<sequence>MTPPRILVAGLGNIFHGDDGFGSEVARRLARRRQPDGVRVVDFGIRGRDLAYELLNEPGGLLLIDAAPRGGPPGSLYVLEPEAGSFGTDAISAAQAHGMGPVEIFRLVGAMGATLPRTFVVGCEPGSIDPEFEEAMGLSAAVARAVEEAVPLVESLIDEMLQADGGRHA</sequence>
<reference evidence="5 6" key="1">
    <citation type="submission" date="2023-03" db="EMBL/GenBank/DDBJ databases">
        <title>Paludisphaera mucosa sp. nov. a novel planctomycete from northern fen.</title>
        <authorList>
            <person name="Ivanova A."/>
        </authorList>
    </citation>
    <scope>NUCLEOTIDE SEQUENCE [LARGE SCALE GENOMIC DNA]</scope>
    <source>
        <strain evidence="5 6">Pla2</strain>
    </source>
</reference>
<dbReference type="Pfam" id="PF01750">
    <property type="entry name" value="HycI"/>
    <property type="match status" value="1"/>
</dbReference>
<evidence type="ECO:0000256" key="2">
    <source>
        <dbReference type="ARBA" id="ARBA00022670"/>
    </source>
</evidence>